<dbReference type="Pfam" id="PF06265">
    <property type="entry name" value="YutD-like"/>
    <property type="match status" value="1"/>
</dbReference>
<comment type="caution">
    <text evidence="3">The sequence shown here is derived from an EMBL/GenBank/DDBJ whole genome shotgun (WGS) entry which is preliminary data.</text>
</comment>
<evidence type="ECO:0000256" key="1">
    <source>
        <dbReference type="PIRSR" id="PIRSR012565-1"/>
    </source>
</evidence>
<reference evidence="3" key="1">
    <citation type="submission" date="2018-01" db="EMBL/GenBank/DDBJ databases">
        <authorList>
            <person name="Chaillou S."/>
        </authorList>
    </citation>
    <scope>NUCLEOTIDE SEQUENCE [LARGE SCALE GENOMIC DNA]</scope>
    <source>
        <strain evidence="3">MFPC41A2801</strain>
    </source>
</reference>
<dbReference type="PIRSF" id="PIRSF012565">
    <property type="entry name" value="DUF1027"/>
    <property type="match status" value="1"/>
</dbReference>
<feature type="region of interest" description="Disordered" evidence="2">
    <location>
        <begin position="1"/>
        <end position="33"/>
    </location>
</feature>
<dbReference type="Proteomes" id="UP000238739">
    <property type="component" value="Unassembled WGS sequence"/>
</dbReference>
<dbReference type="InterPro" id="IPR009370">
    <property type="entry name" value="YutD-like"/>
</dbReference>
<dbReference type="InterPro" id="IPR038141">
    <property type="entry name" value="YutD-like_sf"/>
</dbReference>
<feature type="region of interest" description="Disordered" evidence="2">
    <location>
        <begin position="140"/>
        <end position="205"/>
    </location>
</feature>
<keyword evidence="1" id="KW-1015">Disulfide bond</keyword>
<evidence type="ECO:0000313" key="4">
    <source>
        <dbReference type="Proteomes" id="UP000238739"/>
    </source>
</evidence>
<protein>
    <recommendedName>
        <fullName evidence="5">Transcriptional regulator</fullName>
    </recommendedName>
</protein>
<feature type="disulfide bond" evidence="1">
    <location>
        <begin position="120"/>
        <end position="124"/>
    </location>
</feature>
<accession>A0A2N9DTZ9</accession>
<proteinExistence type="predicted"/>
<organism evidence="3 4">
    <name type="scientific">Latilactobacillus fuchuensis</name>
    <dbReference type="NCBI Taxonomy" id="164393"/>
    <lineage>
        <taxon>Bacteria</taxon>
        <taxon>Bacillati</taxon>
        <taxon>Bacillota</taxon>
        <taxon>Bacilli</taxon>
        <taxon>Lactobacillales</taxon>
        <taxon>Lactobacillaceae</taxon>
        <taxon>Latilactobacillus</taxon>
    </lineage>
</organism>
<dbReference type="EMBL" id="OGVC01000005">
    <property type="protein sequence ID" value="SPC37079.1"/>
    <property type="molecule type" value="Genomic_DNA"/>
</dbReference>
<dbReference type="Gene3D" id="3.50.4.20">
    <property type="match status" value="1"/>
</dbReference>
<dbReference type="AlphaFoldDB" id="A0A2N9DTZ9"/>
<evidence type="ECO:0008006" key="5">
    <source>
        <dbReference type="Google" id="ProtNLM"/>
    </source>
</evidence>
<name>A0A2N9DTZ9_9LACO</name>
<evidence type="ECO:0000313" key="3">
    <source>
        <dbReference type="EMBL" id="SPC37079.1"/>
    </source>
</evidence>
<dbReference type="RefSeq" id="WP_106483049.1">
    <property type="nucleotide sequence ID" value="NZ_LT984417.1"/>
</dbReference>
<gene>
    <name evidence="3" type="ORF">LFUMFP_130168</name>
</gene>
<sequence length="205" mass="24329">MTETKPNPKLTKKVTQALAKETESAPVEKQPEVPQHVVVKSETTLEIDKCAYEVVVDYRDGYQPDKLNERYNDVLAKYDYIVADWGFEQLRLRGFYKTTNRRANKDQLIDTLEDYLYEYCNFGCPYFVIERQGKPIIKNENRRHNNRQRNSQKRRRQQKPAFTERQVVDSQKVVKEEPKKAVTTNKKSVNKRHFKIRPLESDTKK</sequence>
<keyword evidence="4" id="KW-1185">Reference proteome</keyword>
<evidence type="ECO:0000256" key="2">
    <source>
        <dbReference type="SAM" id="MobiDB-lite"/>
    </source>
</evidence>
<feature type="compositionally biased region" description="Basic residues" evidence="2">
    <location>
        <begin position="144"/>
        <end position="158"/>
    </location>
</feature>